<evidence type="ECO:0000313" key="2">
    <source>
        <dbReference type="Proteomes" id="UP000828048"/>
    </source>
</evidence>
<dbReference type="EMBL" id="CM037151">
    <property type="protein sequence ID" value="KAH7843578.1"/>
    <property type="molecule type" value="Genomic_DNA"/>
</dbReference>
<protein>
    <submittedName>
        <fullName evidence="1">Uncharacterized protein</fullName>
    </submittedName>
</protein>
<evidence type="ECO:0000313" key="1">
    <source>
        <dbReference type="EMBL" id="KAH7843578.1"/>
    </source>
</evidence>
<comment type="caution">
    <text evidence="1">The sequence shown here is derived from an EMBL/GenBank/DDBJ whole genome shotgun (WGS) entry which is preliminary data.</text>
</comment>
<sequence>MGCRNRDFLGQESAAPSSLGDALLFTTMCIIGLPVDVHVKDGSIYSGIFHTACVENDFGIVLKKARMTKKGDSDANVAIGDLIETLVVVSEDLVQVVAKGISLPANGVSCNDTSNGVGDVAGSIPSLEYADRGVKVKKSNKKSTDRLQTSRTRQVGDVRAHGKRFDYKGKSDFEKVETRHEVPDSGLNCELNSPPDNVDASSTPSKVDPMAQDISDKLLHNDPLSDCLAPPVIKTRDQCKARHPSEDSSHSNATSLAVSTSGTSFVEGTKESFVSSSATPAEMVPPKSSSATPAEMVPPKSSSSTLAEMFRPKSSISTAKASKLNAGAEVFCPSSVNHRSLTPPAVPTVTSVAYIPDNFPMVPIPSAQPEVEISPYVTRSSLPAKFAPYGNLTAGNGVSDSQYSQSIIAHVGSRTQPNRYVAQQHTIQAGPAYMQPNSQNVMVGRLGAQLVYMHPVTHDVNQGMAVFSQVGTRPLVTQHQGHLLKHQGNAAAQTLQLYVNPPYIAGGQQQFAVQNHIPLPQPPFPVIRPIPGPGSNGFFSTKFQ</sequence>
<accession>A0ACB7XS68</accession>
<gene>
    <name evidence="1" type="ORF">Vadar_018334</name>
</gene>
<proteinExistence type="predicted"/>
<name>A0ACB7XS68_9ERIC</name>
<keyword evidence="2" id="KW-1185">Reference proteome</keyword>
<dbReference type="Proteomes" id="UP000828048">
    <property type="component" value="Chromosome 1"/>
</dbReference>
<reference evidence="1 2" key="1">
    <citation type="journal article" date="2021" name="Hortic Res">
        <title>High-quality reference genome and annotation aids understanding of berry development for evergreen blueberry (Vaccinium darrowii).</title>
        <authorList>
            <person name="Yu J."/>
            <person name="Hulse-Kemp A.M."/>
            <person name="Babiker E."/>
            <person name="Staton M."/>
        </authorList>
    </citation>
    <scope>NUCLEOTIDE SEQUENCE [LARGE SCALE GENOMIC DNA]</scope>
    <source>
        <strain evidence="2">cv. NJ 8807/NJ 8810</strain>
        <tissue evidence="1">Young leaf</tissue>
    </source>
</reference>
<organism evidence="1 2">
    <name type="scientific">Vaccinium darrowii</name>
    <dbReference type="NCBI Taxonomy" id="229202"/>
    <lineage>
        <taxon>Eukaryota</taxon>
        <taxon>Viridiplantae</taxon>
        <taxon>Streptophyta</taxon>
        <taxon>Embryophyta</taxon>
        <taxon>Tracheophyta</taxon>
        <taxon>Spermatophyta</taxon>
        <taxon>Magnoliopsida</taxon>
        <taxon>eudicotyledons</taxon>
        <taxon>Gunneridae</taxon>
        <taxon>Pentapetalae</taxon>
        <taxon>asterids</taxon>
        <taxon>Ericales</taxon>
        <taxon>Ericaceae</taxon>
        <taxon>Vaccinioideae</taxon>
        <taxon>Vaccinieae</taxon>
        <taxon>Vaccinium</taxon>
    </lineage>
</organism>